<accession>A0A0E0EWQ2</accession>
<reference evidence="2" key="2">
    <citation type="submission" date="2018-05" db="EMBL/GenBank/DDBJ databases">
        <title>OmerRS3 (Oryza meridionalis Reference Sequence Version 3).</title>
        <authorList>
            <person name="Zhang J."/>
            <person name="Kudrna D."/>
            <person name="Lee S."/>
            <person name="Talag J."/>
            <person name="Welchert J."/>
            <person name="Wing R.A."/>
        </authorList>
    </citation>
    <scope>NUCLEOTIDE SEQUENCE [LARGE SCALE GENOMIC DNA]</scope>
    <source>
        <strain evidence="2">cv. OR44</strain>
    </source>
</reference>
<dbReference type="Proteomes" id="UP000008021">
    <property type="component" value="Chromosome 10"/>
</dbReference>
<dbReference type="HOGENOM" id="CLU_2112761_0_0_1"/>
<feature type="chain" id="PRO_5002358422" evidence="1">
    <location>
        <begin position="19"/>
        <end position="115"/>
    </location>
</feature>
<organism evidence="2">
    <name type="scientific">Oryza meridionalis</name>
    <dbReference type="NCBI Taxonomy" id="40149"/>
    <lineage>
        <taxon>Eukaryota</taxon>
        <taxon>Viridiplantae</taxon>
        <taxon>Streptophyta</taxon>
        <taxon>Embryophyta</taxon>
        <taxon>Tracheophyta</taxon>
        <taxon>Spermatophyta</taxon>
        <taxon>Magnoliopsida</taxon>
        <taxon>Liliopsida</taxon>
        <taxon>Poales</taxon>
        <taxon>Poaceae</taxon>
        <taxon>BOP clade</taxon>
        <taxon>Oryzoideae</taxon>
        <taxon>Oryzeae</taxon>
        <taxon>Oryzinae</taxon>
        <taxon>Oryza</taxon>
    </lineage>
</organism>
<dbReference type="EnsemblPlants" id="OMERI10G04440.2">
    <property type="protein sequence ID" value="OMERI10G04440.2"/>
    <property type="gene ID" value="OMERI10G04440"/>
</dbReference>
<keyword evidence="3" id="KW-1185">Reference proteome</keyword>
<reference evidence="2" key="1">
    <citation type="submission" date="2015-04" db="UniProtKB">
        <authorList>
            <consortium name="EnsemblPlants"/>
        </authorList>
    </citation>
    <scope>IDENTIFICATION</scope>
</reference>
<evidence type="ECO:0000256" key="1">
    <source>
        <dbReference type="SAM" id="SignalP"/>
    </source>
</evidence>
<name>A0A0E0EWQ2_9ORYZ</name>
<sequence>MQACSTLATAACVALAAAAACVALAGRALVTLAAAAHASNINHFQVVSSSLSGGGLMEAVAVGEVVGGWGGRDRDSRRRRGGRSVVRAEGEECDMSCHRNNFLGQLHCHRHYVMV</sequence>
<evidence type="ECO:0000313" key="2">
    <source>
        <dbReference type="EnsemblPlants" id="OMERI10G04440.2"/>
    </source>
</evidence>
<keyword evidence="1" id="KW-0732">Signal</keyword>
<proteinExistence type="predicted"/>
<evidence type="ECO:0000313" key="3">
    <source>
        <dbReference type="Proteomes" id="UP000008021"/>
    </source>
</evidence>
<protein>
    <submittedName>
        <fullName evidence="2">Uncharacterized protein</fullName>
    </submittedName>
</protein>
<dbReference type="AlphaFoldDB" id="A0A0E0EWQ2"/>
<dbReference type="Gramene" id="OMERI10G04440.2">
    <property type="protein sequence ID" value="OMERI10G04440.2"/>
    <property type="gene ID" value="OMERI10G04440"/>
</dbReference>
<feature type="signal peptide" evidence="1">
    <location>
        <begin position="1"/>
        <end position="18"/>
    </location>
</feature>